<comment type="caution">
    <text evidence="1">The sequence shown here is derived from an EMBL/GenBank/DDBJ whole genome shotgun (WGS) entry which is preliminary data.</text>
</comment>
<dbReference type="Proteomes" id="UP000762676">
    <property type="component" value="Unassembled WGS sequence"/>
</dbReference>
<proteinExistence type="predicted"/>
<dbReference type="AlphaFoldDB" id="A0AAV4JS40"/>
<dbReference type="EMBL" id="BMAT01014045">
    <property type="protein sequence ID" value="GFS25534.1"/>
    <property type="molecule type" value="Genomic_DNA"/>
</dbReference>
<organism evidence="1 2">
    <name type="scientific">Elysia marginata</name>
    <dbReference type="NCBI Taxonomy" id="1093978"/>
    <lineage>
        <taxon>Eukaryota</taxon>
        <taxon>Metazoa</taxon>
        <taxon>Spiralia</taxon>
        <taxon>Lophotrochozoa</taxon>
        <taxon>Mollusca</taxon>
        <taxon>Gastropoda</taxon>
        <taxon>Heterobranchia</taxon>
        <taxon>Euthyneura</taxon>
        <taxon>Panpulmonata</taxon>
        <taxon>Sacoglossa</taxon>
        <taxon>Placobranchoidea</taxon>
        <taxon>Plakobranchidae</taxon>
        <taxon>Elysia</taxon>
    </lineage>
</organism>
<accession>A0AAV4JS40</accession>
<sequence length="91" mass="10294">MAGKLNPNNVSFPRERLFTELFASFHQYQLKDEQRKLIFPMAAEMGVSLEPHRRRAINSSHDEGLGLYYVLGLTTDKTVTDPNITKALGTV</sequence>
<name>A0AAV4JS40_9GAST</name>
<reference evidence="1 2" key="1">
    <citation type="journal article" date="2021" name="Elife">
        <title>Chloroplast acquisition without the gene transfer in kleptoplastic sea slugs, Plakobranchus ocellatus.</title>
        <authorList>
            <person name="Maeda T."/>
            <person name="Takahashi S."/>
            <person name="Yoshida T."/>
            <person name="Shimamura S."/>
            <person name="Takaki Y."/>
            <person name="Nagai Y."/>
            <person name="Toyoda A."/>
            <person name="Suzuki Y."/>
            <person name="Arimoto A."/>
            <person name="Ishii H."/>
            <person name="Satoh N."/>
            <person name="Nishiyama T."/>
            <person name="Hasebe M."/>
            <person name="Maruyama T."/>
            <person name="Minagawa J."/>
            <person name="Obokata J."/>
            <person name="Shigenobu S."/>
        </authorList>
    </citation>
    <scope>NUCLEOTIDE SEQUENCE [LARGE SCALE GENOMIC DNA]</scope>
</reference>
<gene>
    <name evidence="1" type="ORF">ElyMa_007029500</name>
</gene>
<evidence type="ECO:0000313" key="2">
    <source>
        <dbReference type="Proteomes" id="UP000762676"/>
    </source>
</evidence>
<protein>
    <submittedName>
        <fullName evidence="1">Uncharacterized protein</fullName>
    </submittedName>
</protein>
<keyword evidence="2" id="KW-1185">Reference proteome</keyword>
<evidence type="ECO:0000313" key="1">
    <source>
        <dbReference type="EMBL" id="GFS25534.1"/>
    </source>
</evidence>